<dbReference type="InterPro" id="IPR011006">
    <property type="entry name" value="CheY-like_superfamily"/>
</dbReference>
<dbReference type="OrthoDB" id="7799097at2"/>
<dbReference type="SUPFAM" id="SSF52172">
    <property type="entry name" value="CheY-like"/>
    <property type="match status" value="1"/>
</dbReference>
<dbReference type="Gene3D" id="3.40.50.2300">
    <property type="match status" value="1"/>
</dbReference>
<keyword evidence="2" id="KW-1185">Reference proteome</keyword>
<protein>
    <recommendedName>
        <fullName evidence="3">Response regulatory domain-containing protein</fullName>
    </recommendedName>
</protein>
<evidence type="ECO:0000313" key="2">
    <source>
        <dbReference type="Proteomes" id="UP000183900"/>
    </source>
</evidence>
<organism evidence="1 2">
    <name type="scientific">Pannonibacter indicus</name>
    <dbReference type="NCBI Taxonomy" id="466044"/>
    <lineage>
        <taxon>Bacteria</taxon>
        <taxon>Pseudomonadati</taxon>
        <taxon>Pseudomonadota</taxon>
        <taxon>Alphaproteobacteria</taxon>
        <taxon>Hyphomicrobiales</taxon>
        <taxon>Stappiaceae</taxon>
        <taxon>Pannonibacter</taxon>
    </lineage>
</organism>
<dbReference type="RefSeq" id="WP_055455489.1">
    <property type="nucleotide sequence ID" value="NZ_CYHE01000004.1"/>
</dbReference>
<accession>A0A0K6HY63</accession>
<sequence>MAAFDGDGDSALLWQGPVWRIGPEPVFGAGVPGWPRELDLLTASDDELTELPAAVVVRLDQTLAPLARLARAESKLPVEVPALLLCGAGSAVGLPLRRSHGLVDAEIPEASLFRMICARQRAILRSDEARIRRLVFGRVPGYGSAPHQQGGSGLLVVGLGRRFIELFDARARNVDLIGALSAGMAENYLSQRAFDAVIIEAGIDDSLDLIERIRRDARFSQIPVLAFAGDRQEVAALFEMGANDVLHGDLTRAMLSARIASAIRMGKRRRLADRLLAESRVWLLRQAGEEGLPLRLYQAYLHRSAGQAALRGLMLDEVRLSPEADAASIPVTQLAGDLSGTILSIADATSRDEDLICYVAGRGPVAVLKHDQAGPSLKRRINAILGSTLL</sequence>
<dbReference type="Proteomes" id="UP000183900">
    <property type="component" value="Unassembled WGS sequence"/>
</dbReference>
<evidence type="ECO:0008006" key="3">
    <source>
        <dbReference type="Google" id="ProtNLM"/>
    </source>
</evidence>
<name>A0A0K6HY63_9HYPH</name>
<gene>
    <name evidence="1" type="ORF">Ga0061067_104235</name>
</gene>
<reference evidence="2" key="1">
    <citation type="submission" date="2015-08" db="EMBL/GenBank/DDBJ databases">
        <authorList>
            <person name="Varghese N."/>
        </authorList>
    </citation>
    <scope>NUCLEOTIDE SEQUENCE [LARGE SCALE GENOMIC DNA]</scope>
    <source>
        <strain evidence="2">DSM 23407</strain>
    </source>
</reference>
<dbReference type="AlphaFoldDB" id="A0A0K6HY63"/>
<dbReference type="EMBL" id="CYHE01000004">
    <property type="protein sequence ID" value="CUA95972.1"/>
    <property type="molecule type" value="Genomic_DNA"/>
</dbReference>
<evidence type="ECO:0000313" key="1">
    <source>
        <dbReference type="EMBL" id="CUA95972.1"/>
    </source>
</evidence>
<proteinExistence type="predicted"/>